<dbReference type="AlphaFoldDB" id="A0A1I6NPN8"/>
<dbReference type="EMBL" id="FOZP01000001">
    <property type="protein sequence ID" value="SFS29829.1"/>
    <property type="molecule type" value="Genomic_DNA"/>
</dbReference>
<feature type="domain" description="Calcineurin-like phosphoesterase" evidence="1">
    <location>
        <begin position="50"/>
        <end position="245"/>
    </location>
</feature>
<evidence type="ECO:0000313" key="3">
    <source>
        <dbReference type="Proteomes" id="UP000199312"/>
    </source>
</evidence>
<accession>A0A1I6NPN8</accession>
<dbReference type="InterPro" id="IPR029052">
    <property type="entry name" value="Metallo-depent_PP-like"/>
</dbReference>
<dbReference type="SUPFAM" id="SSF56300">
    <property type="entry name" value="Metallo-dependent phosphatases"/>
    <property type="match status" value="1"/>
</dbReference>
<dbReference type="STRING" id="593133.SAMN04488006_0316"/>
<name>A0A1I6NPN8_9FLAO</name>
<dbReference type="Proteomes" id="UP000199312">
    <property type="component" value="Unassembled WGS sequence"/>
</dbReference>
<dbReference type="InterPro" id="IPR004843">
    <property type="entry name" value="Calcineurin-like_PHP"/>
</dbReference>
<keyword evidence="3" id="KW-1185">Reference proteome</keyword>
<dbReference type="RefSeq" id="WP_245780583.1">
    <property type="nucleotide sequence ID" value="NZ_FOZP01000001.1"/>
</dbReference>
<dbReference type="GO" id="GO:0016787">
    <property type="term" value="F:hydrolase activity"/>
    <property type="evidence" value="ECO:0007669"/>
    <property type="project" value="InterPro"/>
</dbReference>
<reference evidence="3" key="1">
    <citation type="submission" date="2016-10" db="EMBL/GenBank/DDBJ databases">
        <authorList>
            <person name="Varghese N."/>
            <person name="Submissions S."/>
        </authorList>
    </citation>
    <scope>NUCLEOTIDE SEQUENCE [LARGE SCALE GENOMIC DNA]</scope>
    <source>
        <strain evidence="3">DSM 24450</strain>
    </source>
</reference>
<protein>
    <submittedName>
        <fullName evidence="2">Calcineurin-like phosphoesterase</fullName>
    </submittedName>
</protein>
<sequence>MRTSSIYLFSYSIVLMFLVSCASYKAQYKNEKKWDATLLENEKNLEIAHTFYAIGDAGNANLNENLTHFNLLKNELSSVDKNATLLFLGDNLYEKGLPKKSHPTRKISEHRLNAQINLVENFKGKTIFIPGNHDYYNQGIKGLKREQDYITDRLGKDSFFPKDGCPIKKIDISDDLVLIIIDSQWYLENWDKNPTMNDNCDIKTRELFFDEFESLIKKNELKTTIVAMHHPLFSNGSHGGQFSFKSQLYPVNNNFPLPIIGTLANIFRTTSGISVQDLNNSLYLELKNRIVTLAQKAEKVIFISGHEHNLQYIVQNNIPQIISGSGSKTAAARVINGSEFSYGGLGYAKVVLYKNGATDVYFYTEAKEKKILLFKKEIYTSKKDKEIVNFPVNFPKTETASIYSTKEISKGSIYLSLWGKHYRKYYGTKVTAPTVLLDTLFGGLKPIKTGGGHQSKSLRLEDKNGRQFVMRALKKSATQYLQAVAFKNQYIEGQFENTYTEDLLLDIYTTSHPYAPFTIGKLADAINLFHTNPTLYYVPKQNALSNFNNEFGDELYMIEEHASDNHNIKSFGYSKELIGTDDLLKNLRKSDDFLVDEDAYIRARLFDMLIGDWDRHEDQWRWATFKNGNKTTYKPVPRDRDQAFSKNDGLILGFLTRAIPALKLMQVFNEDIRNVKWFNLEPYPLDMALINKADFASWNKQVKFIQQNITPEIVDEAFKNFPTEVHDKTIFDIKKKLLGRLKNLPKIAKIYYKHLAKYAVVKGNDKDNLFEIERLINGKTLVKIYNIKNNEKGTKFFQKIYSKEETSEIWIYGLDDKDVFKVTGVKNNIIPIRIIGGQNNDIYNIENKKRVTIYDYKTKKNTFNNLHVKTKLTNNYKTNVYNYKKLKYNQNQIMPSIGSNPDDGFRVGIINTYTVFGFERNPFTQQHTINASYYFSNKGYDISYNAEYANIFRNWNLLVETKFTSPNYSINFYNFGNETQNFENEFNDNYHRVKISTYAVNPFLKWKGRLGSEFKIGPLFESIEVENTANRYINAINYKQEKRKTYTGIHTFYSYENYDNKAFPTLGMNFSLEAGWKQNIEKNTENNGFFSPSLGINYKIISNGKIVFATKFKGNIIFGDTFEFYNAATIGGIDGLRGFRNQRFTGNSSFYQNSDIRFNLRNVKTELVPMQFGIFTGFDYGRVWLKNENSNDWKTAYGGGLWLTGADMLNLNLSIFNSKDGAYVKFGLGFGF</sequence>
<dbReference type="PROSITE" id="PS51257">
    <property type="entry name" value="PROKAR_LIPOPROTEIN"/>
    <property type="match status" value="1"/>
</dbReference>
<organism evidence="2 3">
    <name type="scientific">Lutibacter maritimus</name>
    <dbReference type="NCBI Taxonomy" id="593133"/>
    <lineage>
        <taxon>Bacteria</taxon>
        <taxon>Pseudomonadati</taxon>
        <taxon>Bacteroidota</taxon>
        <taxon>Flavobacteriia</taxon>
        <taxon>Flavobacteriales</taxon>
        <taxon>Flavobacteriaceae</taxon>
        <taxon>Lutibacter</taxon>
    </lineage>
</organism>
<dbReference type="Pfam" id="PF00149">
    <property type="entry name" value="Metallophos"/>
    <property type="match status" value="1"/>
</dbReference>
<evidence type="ECO:0000313" key="2">
    <source>
        <dbReference type="EMBL" id="SFS29829.1"/>
    </source>
</evidence>
<gene>
    <name evidence="2" type="ORF">SAMN04488006_0316</name>
</gene>
<proteinExistence type="predicted"/>
<dbReference type="Gene3D" id="3.60.21.10">
    <property type="match status" value="1"/>
</dbReference>
<evidence type="ECO:0000259" key="1">
    <source>
        <dbReference type="Pfam" id="PF00149"/>
    </source>
</evidence>